<dbReference type="InterPro" id="IPR029068">
    <property type="entry name" value="Glyas_Bleomycin-R_OHBP_Dase"/>
</dbReference>
<gene>
    <name evidence="1" type="ORF">H1D24_33785</name>
</gene>
<accession>A0A7W0DSR6</accession>
<dbReference type="SUPFAM" id="SSF54593">
    <property type="entry name" value="Glyoxalase/Bleomycin resistance protein/Dihydroxybiphenyl dioxygenase"/>
    <property type="match status" value="1"/>
</dbReference>
<dbReference type="Proteomes" id="UP000545761">
    <property type="component" value="Unassembled WGS sequence"/>
</dbReference>
<dbReference type="Gene3D" id="3.10.180.10">
    <property type="entry name" value="2,3-Dihydroxybiphenyl 1,2-Dioxygenase, domain 1"/>
    <property type="match status" value="1"/>
</dbReference>
<dbReference type="AlphaFoldDB" id="A0A7W0DSR6"/>
<organism evidence="1 2">
    <name type="scientific">Streptomyces himalayensis subsp. himalayensis</name>
    <dbReference type="NCBI Taxonomy" id="2756131"/>
    <lineage>
        <taxon>Bacteria</taxon>
        <taxon>Bacillati</taxon>
        <taxon>Actinomycetota</taxon>
        <taxon>Actinomycetes</taxon>
        <taxon>Kitasatosporales</taxon>
        <taxon>Streptomycetaceae</taxon>
        <taxon>Streptomyces</taxon>
        <taxon>Streptomyces himalayensis</taxon>
    </lineage>
</organism>
<comment type="caution">
    <text evidence="1">The sequence shown here is derived from an EMBL/GenBank/DDBJ whole genome shotgun (WGS) entry which is preliminary data.</text>
</comment>
<evidence type="ECO:0000313" key="2">
    <source>
        <dbReference type="Proteomes" id="UP000545761"/>
    </source>
</evidence>
<dbReference type="RefSeq" id="WP_181661534.1">
    <property type="nucleotide sequence ID" value="NZ_JACEHE010000030.1"/>
</dbReference>
<name>A0A7W0DSR6_9ACTN</name>
<dbReference type="EMBL" id="JACEHE010000030">
    <property type="protein sequence ID" value="MBA2950609.1"/>
    <property type="molecule type" value="Genomic_DNA"/>
</dbReference>
<evidence type="ECO:0000313" key="1">
    <source>
        <dbReference type="EMBL" id="MBA2950609.1"/>
    </source>
</evidence>
<sequence length="60" mass="6640">MTHAGFPSGAVAAGATQHVALELDSFENLYVMRDRVRSKRIGVMGPLDHKTCESLYFNRS</sequence>
<protein>
    <submittedName>
        <fullName evidence="1">Uncharacterized protein</fullName>
    </submittedName>
</protein>
<reference evidence="1 2" key="1">
    <citation type="submission" date="2020-07" db="EMBL/GenBank/DDBJ databases">
        <title>Streptomyces isolated from Indian soil.</title>
        <authorList>
            <person name="Mandal S."/>
            <person name="Maiti P.K."/>
        </authorList>
    </citation>
    <scope>NUCLEOTIDE SEQUENCE [LARGE SCALE GENOMIC DNA]</scope>
    <source>
        <strain evidence="1 2">PSKA28</strain>
    </source>
</reference>
<proteinExistence type="predicted"/>